<evidence type="ECO:0000256" key="5">
    <source>
        <dbReference type="HAMAP-Rule" id="MF_00265"/>
    </source>
</evidence>
<evidence type="ECO:0000256" key="4">
    <source>
        <dbReference type="ARBA" id="ARBA00022801"/>
    </source>
</evidence>
<keyword evidence="1 5" id="KW-1277">Toxin-antitoxin system</keyword>
<feature type="domain" description="PIN" evidence="6">
    <location>
        <begin position="5"/>
        <end position="128"/>
    </location>
</feature>
<evidence type="ECO:0000256" key="1">
    <source>
        <dbReference type="ARBA" id="ARBA00022649"/>
    </source>
</evidence>
<dbReference type="EMBL" id="JACIEE010000001">
    <property type="protein sequence ID" value="MBB3975130.1"/>
    <property type="molecule type" value="Genomic_DNA"/>
</dbReference>
<dbReference type="InterPro" id="IPR029060">
    <property type="entry name" value="PIN-like_dom_sf"/>
</dbReference>
<evidence type="ECO:0000256" key="2">
    <source>
        <dbReference type="ARBA" id="ARBA00022722"/>
    </source>
</evidence>
<keyword evidence="4 5" id="KW-0378">Hydrolase</keyword>
<name>A0A7W6D1T4_9HYPH</name>
<feature type="binding site" evidence="5">
    <location>
        <position position="8"/>
    </location>
    <ligand>
        <name>Mg(2+)</name>
        <dbReference type="ChEBI" id="CHEBI:18420"/>
    </ligand>
</feature>
<evidence type="ECO:0000313" key="8">
    <source>
        <dbReference type="Proteomes" id="UP000574761"/>
    </source>
</evidence>
<keyword evidence="5" id="KW-0800">Toxin</keyword>
<dbReference type="InterPro" id="IPR002716">
    <property type="entry name" value="PIN_dom"/>
</dbReference>
<dbReference type="CDD" id="cd09854">
    <property type="entry name" value="PIN_VapC-like"/>
    <property type="match status" value="1"/>
</dbReference>
<accession>A0A7W6D1T4</accession>
<comment type="cofactor">
    <cofactor evidence="5">
        <name>Mg(2+)</name>
        <dbReference type="ChEBI" id="CHEBI:18420"/>
    </cofactor>
</comment>
<dbReference type="AlphaFoldDB" id="A0A7W6D1T4"/>
<feature type="binding site" evidence="5">
    <location>
        <position position="102"/>
    </location>
    <ligand>
        <name>Mg(2+)</name>
        <dbReference type="ChEBI" id="CHEBI:18420"/>
    </ligand>
</feature>
<evidence type="ECO:0000313" key="7">
    <source>
        <dbReference type="EMBL" id="MBB3975130.1"/>
    </source>
</evidence>
<sequence length="135" mass="15042">MPQRIYVDSNIFIYLIDGDDDTRRRALSALEEFDRQNANMFTSELTIAECTIAPIRDQRTDIVAAFHGLLEDPKIVELMAITRDTLGLAANMAARLRLKLPDAIHVATAETLSCGVFLTNDRGIRAPAGIEIRQI</sequence>
<reference evidence="7 8" key="1">
    <citation type="submission" date="2020-08" db="EMBL/GenBank/DDBJ databases">
        <title>Genomic Encyclopedia of Type Strains, Phase IV (KMG-IV): sequencing the most valuable type-strain genomes for metagenomic binning, comparative biology and taxonomic classification.</title>
        <authorList>
            <person name="Goeker M."/>
        </authorList>
    </citation>
    <scope>NUCLEOTIDE SEQUENCE [LARGE SCALE GENOMIC DNA]</scope>
    <source>
        <strain evidence="7 8">DSM 100211</strain>
    </source>
</reference>
<protein>
    <recommendedName>
        <fullName evidence="5">Ribonuclease VapC</fullName>
        <shortName evidence="5">RNase VapC</shortName>
        <ecNumber evidence="5">3.1.-.-</ecNumber>
    </recommendedName>
    <alternativeName>
        <fullName evidence="5">Toxin VapC</fullName>
    </alternativeName>
</protein>
<proteinExistence type="inferred from homology"/>
<evidence type="ECO:0000259" key="6">
    <source>
        <dbReference type="Pfam" id="PF01850"/>
    </source>
</evidence>
<dbReference type="GO" id="GO:0004540">
    <property type="term" value="F:RNA nuclease activity"/>
    <property type="evidence" value="ECO:0007669"/>
    <property type="project" value="InterPro"/>
</dbReference>
<comment type="caution">
    <text evidence="7">The sequence shown here is derived from an EMBL/GenBank/DDBJ whole genome shotgun (WGS) entry which is preliminary data.</text>
</comment>
<gene>
    <name evidence="5" type="primary">vapC</name>
    <name evidence="7" type="ORF">GGQ64_000306</name>
</gene>
<dbReference type="HAMAP" id="MF_00265">
    <property type="entry name" value="VapC_Nob1"/>
    <property type="match status" value="1"/>
</dbReference>
<evidence type="ECO:0000256" key="3">
    <source>
        <dbReference type="ARBA" id="ARBA00022723"/>
    </source>
</evidence>
<dbReference type="GO" id="GO:0090729">
    <property type="term" value="F:toxin activity"/>
    <property type="evidence" value="ECO:0007669"/>
    <property type="project" value="UniProtKB-KW"/>
</dbReference>
<keyword evidence="2 5" id="KW-0540">Nuclease</keyword>
<dbReference type="SUPFAM" id="SSF88723">
    <property type="entry name" value="PIN domain-like"/>
    <property type="match status" value="1"/>
</dbReference>
<comment type="function">
    <text evidence="5">Toxic component of a toxin-antitoxin (TA) system. An RNase.</text>
</comment>
<organism evidence="7 8">
    <name type="scientific">Mycoplana azooxidifex</name>
    <dbReference type="NCBI Taxonomy" id="1636188"/>
    <lineage>
        <taxon>Bacteria</taxon>
        <taxon>Pseudomonadati</taxon>
        <taxon>Pseudomonadota</taxon>
        <taxon>Alphaproteobacteria</taxon>
        <taxon>Hyphomicrobiales</taxon>
        <taxon>Rhizobiaceae</taxon>
        <taxon>Mycoplana</taxon>
    </lineage>
</organism>
<comment type="similarity">
    <text evidence="5">Belongs to the PINc/VapC protein family.</text>
</comment>
<dbReference type="InterPro" id="IPR022907">
    <property type="entry name" value="VapC_family"/>
</dbReference>
<dbReference type="Gene3D" id="3.40.50.1010">
    <property type="entry name" value="5'-nuclease"/>
    <property type="match status" value="1"/>
</dbReference>
<dbReference type="EC" id="3.1.-.-" evidence="5"/>
<dbReference type="GO" id="GO:0016787">
    <property type="term" value="F:hydrolase activity"/>
    <property type="evidence" value="ECO:0007669"/>
    <property type="project" value="UniProtKB-KW"/>
</dbReference>
<keyword evidence="5" id="KW-0460">Magnesium</keyword>
<keyword evidence="3 5" id="KW-0479">Metal-binding</keyword>
<dbReference type="Pfam" id="PF01850">
    <property type="entry name" value="PIN"/>
    <property type="match status" value="1"/>
</dbReference>
<dbReference type="GO" id="GO:0000287">
    <property type="term" value="F:magnesium ion binding"/>
    <property type="evidence" value="ECO:0007669"/>
    <property type="project" value="UniProtKB-UniRule"/>
</dbReference>
<dbReference type="Proteomes" id="UP000574761">
    <property type="component" value="Unassembled WGS sequence"/>
</dbReference>
<keyword evidence="8" id="KW-1185">Reference proteome</keyword>
<dbReference type="RefSeq" id="WP_183798149.1">
    <property type="nucleotide sequence ID" value="NZ_JACIEE010000001.1"/>
</dbReference>